<name>A0AAV4B5J1_9GAST</name>
<proteinExistence type="predicted"/>
<accession>A0AAV4B5J1</accession>
<gene>
    <name evidence="2" type="ORF">PoB_004057600</name>
</gene>
<evidence type="ECO:0000313" key="3">
    <source>
        <dbReference type="Proteomes" id="UP000735302"/>
    </source>
</evidence>
<reference evidence="2 3" key="1">
    <citation type="journal article" date="2021" name="Elife">
        <title>Chloroplast acquisition without the gene transfer in kleptoplastic sea slugs, Plakobranchus ocellatus.</title>
        <authorList>
            <person name="Maeda T."/>
            <person name="Takahashi S."/>
            <person name="Yoshida T."/>
            <person name="Shimamura S."/>
            <person name="Takaki Y."/>
            <person name="Nagai Y."/>
            <person name="Toyoda A."/>
            <person name="Suzuki Y."/>
            <person name="Arimoto A."/>
            <person name="Ishii H."/>
            <person name="Satoh N."/>
            <person name="Nishiyama T."/>
            <person name="Hasebe M."/>
            <person name="Maruyama T."/>
            <person name="Minagawa J."/>
            <person name="Obokata J."/>
            <person name="Shigenobu S."/>
        </authorList>
    </citation>
    <scope>NUCLEOTIDE SEQUENCE [LARGE SCALE GENOMIC DNA]</scope>
</reference>
<organism evidence="2 3">
    <name type="scientific">Plakobranchus ocellatus</name>
    <dbReference type="NCBI Taxonomy" id="259542"/>
    <lineage>
        <taxon>Eukaryota</taxon>
        <taxon>Metazoa</taxon>
        <taxon>Spiralia</taxon>
        <taxon>Lophotrochozoa</taxon>
        <taxon>Mollusca</taxon>
        <taxon>Gastropoda</taxon>
        <taxon>Heterobranchia</taxon>
        <taxon>Euthyneura</taxon>
        <taxon>Panpulmonata</taxon>
        <taxon>Sacoglossa</taxon>
        <taxon>Placobranchoidea</taxon>
        <taxon>Plakobranchidae</taxon>
        <taxon>Plakobranchus</taxon>
    </lineage>
</organism>
<dbReference type="Proteomes" id="UP000735302">
    <property type="component" value="Unassembled WGS sequence"/>
</dbReference>
<dbReference type="AlphaFoldDB" id="A0AAV4B5J1"/>
<dbReference type="EMBL" id="BLXT01004521">
    <property type="protein sequence ID" value="GFO14071.1"/>
    <property type="molecule type" value="Genomic_DNA"/>
</dbReference>
<protein>
    <submittedName>
        <fullName evidence="2">Uncharacterized protein</fullName>
    </submittedName>
</protein>
<evidence type="ECO:0000256" key="1">
    <source>
        <dbReference type="SAM" id="MobiDB-lite"/>
    </source>
</evidence>
<feature type="region of interest" description="Disordered" evidence="1">
    <location>
        <begin position="1"/>
        <end position="25"/>
    </location>
</feature>
<comment type="caution">
    <text evidence="2">The sequence shown here is derived from an EMBL/GenBank/DDBJ whole genome shotgun (WGS) entry which is preliminary data.</text>
</comment>
<sequence length="94" mass="10639">MSSETKSIHSPSQQTLSASPCPPRPIRFTIRAKKPYLRPCVHRDRFNSRSEPTNLICVLVHIEASSIHNPLSMQTDSILSRANTLSVLLMTQRR</sequence>
<feature type="compositionally biased region" description="Polar residues" evidence="1">
    <location>
        <begin position="1"/>
        <end position="18"/>
    </location>
</feature>
<keyword evidence="3" id="KW-1185">Reference proteome</keyword>
<evidence type="ECO:0000313" key="2">
    <source>
        <dbReference type="EMBL" id="GFO14071.1"/>
    </source>
</evidence>